<keyword evidence="5" id="KW-0804">Transcription</keyword>
<dbReference type="InterPro" id="IPR013325">
    <property type="entry name" value="RNA_pol_sigma_r2"/>
</dbReference>
<dbReference type="GO" id="GO:0006352">
    <property type="term" value="P:DNA-templated transcription initiation"/>
    <property type="evidence" value="ECO:0007669"/>
    <property type="project" value="InterPro"/>
</dbReference>
<dbReference type="InterPro" id="IPR039425">
    <property type="entry name" value="RNA_pol_sigma-70-like"/>
</dbReference>
<evidence type="ECO:0000313" key="9">
    <source>
        <dbReference type="Proteomes" id="UP000070299"/>
    </source>
</evidence>
<gene>
    <name evidence="8" type="ORF">AX660_06050</name>
</gene>
<evidence type="ECO:0000256" key="2">
    <source>
        <dbReference type="ARBA" id="ARBA00023015"/>
    </source>
</evidence>
<feature type="domain" description="RNA polymerase sigma factor 70 region 4 type 2" evidence="7">
    <location>
        <begin position="113"/>
        <end position="165"/>
    </location>
</feature>
<dbReference type="AlphaFoldDB" id="A0A136A305"/>
<name>A0A136A305_9ALTE</name>
<dbReference type="SUPFAM" id="SSF88659">
    <property type="entry name" value="Sigma3 and sigma4 domains of RNA polymerase sigma factors"/>
    <property type="match status" value="1"/>
</dbReference>
<dbReference type="GO" id="GO:0016987">
    <property type="term" value="F:sigma factor activity"/>
    <property type="evidence" value="ECO:0007669"/>
    <property type="project" value="UniProtKB-KW"/>
</dbReference>
<protein>
    <recommendedName>
        <fullName evidence="10">RNA polymerase subunit sigma-70</fullName>
    </recommendedName>
</protein>
<evidence type="ECO:0000313" key="8">
    <source>
        <dbReference type="EMBL" id="KXI29612.1"/>
    </source>
</evidence>
<dbReference type="InterPro" id="IPR013249">
    <property type="entry name" value="RNA_pol_sigma70_r4_t2"/>
</dbReference>
<dbReference type="Proteomes" id="UP000070299">
    <property type="component" value="Unassembled WGS sequence"/>
</dbReference>
<comment type="caution">
    <text evidence="8">The sequence shown here is derived from an EMBL/GenBank/DDBJ whole genome shotgun (WGS) entry which is preliminary data.</text>
</comment>
<keyword evidence="9" id="KW-1185">Reference proteome</keyword>
<dbReference type="Gene3D" id="1.10.10.10">
    <property type="entry name" value="Winged helix-like DNA-binding domain superfamily/Winged helix DNA-binding domain"/>
    <property type="match status" value="1"/>
</dbReference>
<dbReference type="OrthoDB" id="9797134at2"/>
<dbReference type="InterPro" id="IPR014284">
    <property type="entry name" value="RNA_pol_sigma-70_dom"/>
</dbReference>
<dbReference type="Pfam" id="PF04542">
    <property type="entry name" value="Sigma70_r2"/>
    <property type="match status" value="1"/>
</dbReference>
<evidence type="ECO:0000259" key="7">
    <source>
        <dbReference type="Pfam" id="PF08281"/>
    </source>
</evidence>
<evidence type="ECO:0000256" key="5">
    <source>
        <dbReference type="ARBA" id="ARBA00023163"/>
    </source>
</evidence>
<evidence type="ECO:0000256" key="3">
    <source>
        <dbReference type="ARBA" id="ARBA00023082"/>
    </source>
</evidence>
<dbReference type="SUPFAM" id="SSF88946">
    <property type="entry name" value="Sigma2 domain of RNA polymerase sigma factors"/>
    <property type="match status" value="1"/>
</dbReference>
<proteinExistence type="inferred from homology"/>
<dbReference type="EMBL" id="LSNE01000003">
    <property type="protein sequence ID" value="KXI29612.1"/>
    <property type="molecule type" value="Genomic_DNA"/>
</dbReference>
<dbReference type="InterPro" id="IPR007627">
    <property type="entry name" value="RNA_pol_sigma70_r2"/>
</dbReference>
<dbReference type="NCBIfam" id="TIGR02937">
    <property type="entry name" value="sigma70-ECF"/>
    <property type="match status" value="1"/>
</dbReference>
<evidence type="ECO:0000259" key="6">
    <source>
        <dbReference type="Pfam" id="PF04542"/>
    </source>
</evidence>
<accession>A0A136A305</accession>
<keyword evidence="3" id="KW-0731">Sigma factor</keyword>
<dbReference type="PANTHER" id="PTHR43133:SF8">
    <property type="entry name" value="RNA POLYMERASE SIGMA FACTOR HI_1459-RELATED"/>
    <property type="match status" value="1"/>
</dbReference>
<reference evidence="9" key="1">
    <citation type="submission" date="2016-02" db="EMBL/GenBank/DDBJ databases">
        <authorList>
            <person name="Schultz-Johansen M."/>
            <person name="Glaring M.A."/>
            <person name="Bech P.K."/>
            <person name="Stougaard P."/>
        </authorList>
    </citation>
    <scope>NUCLEOTIDE SEQUENCE [LARGE SCALE GENOMIC DNA]</scope>
    <source>
        <strain evidence="9">S66</strain>
    </source>
</reference>
<comment type="similarity">
    <text evidence="1">Belongs to the sigma-70 factor family. ECF subfamily.</text>
</comment>
<dbReference type="Gene3D" id="1.10.1740.10">
    <property type="match status" value="1"/>
</dbReference>
<dbReference type="InterPro" id="IPR013324">
    <property type="entry name" value="RNA_pol_sigma_r3/r4-like"/>
</dbReference>
<keyword evidence="4" id="KW-0238">DNA-binding</keyword>
<dbReference type="STRING" id="1799789.AX660_06050"/>
<dbReference type="Pfam" id="PF08281">
    <property type="entry name" value="Sigma70_r4_2"/>
    <property type="match status" value="1"/>
</dbReference>
<dbReference type="GO" id="GO:0003677">
    <property type="term" value="F:DNA binding"/>
    <property type="evidence" value="ECO:0007669"/>
    <property type="project" value="UniProtKB-KW"/>
</dbReference>
<evidence type="ECO:0008006" key="10">
    <source>
        <dbReference type="Google" id="ProtNLM"/>
    </source>
</evidence>
<sequence>MQQVELDMLVIRAQQGDEPALLLLFEHYQPALLQFAYRLLGEHSAAQDAVQNAWLKTLKNLRALHNPAVFKSWIYRALRWSATDLLRQLHIQQQRSSELAVDEVESENSVAHDSLTAALKGLPEDEYLAVYLFYFTQLSLVEIALVQEVPVGTVKTRLFRAKAKLKVTLENDHEY</sequence>
<dbReference type="PANTHER" id="PTHR43133">
    <property type="entry name" value="RNA POLYMERASE ECF-TYPE SIGMA FACTO"/>
    <property type="match status" value="1"/>
</dbReference>
<organism evidence="8 9">
    <name type="scientific">Paraglaciecola hydrolytica</name>
    <dbReference type="NCBI Taxonomy" id="1799789"/>
    <lineage>
        <taxon>Bacteria</taxon>
        <taxon>Pseudomonadati</taxon>
        <taxon>Pseudomonadota</taxon>
        <taxon>Gammaproteobacteria</taxon>
        <taxon>Alteromonadales</taxon>
        <taxon>Alteromonadaceae</taxon>
        <taxon>Paraglaciecola</taxon>
    </lineage>
</organism>
<feature type="domain" description="RNA polymerase sigma-70 region 2" evidence="6">
    <location>
        <begin position="24"/>
        <end position="88"/>
    </location>
</feature>
<dbReference type="InterPro" id="IPR036388">
    <property type="entry name" value="WH-like_DNA-bd_sf"/>
</dbReference>
<evidence type="ECO:0000256" key="1">
    <source>
        <dbReference type="ARBA" id="ARBA00010641"/>
    </source>
</evidence>
<evidence type="ECO:0000256" key="4">
    <source>
        <dbReference type="ARBA" id="ARBA00023125"/>
    </source>
</evidence>
<dbReference type="RefSeq" id="WP_068372392.1">
    <property type="nucleotide sequence ID" value="NZ_LSNE01000003.1"/>
</dbReference>
<dbReference type="CDD" id="cd06171">
    <property type="entry name" value="Sigma70_r4"/>
    <property type="match status" value="1"/>
</dbReference>
<keyword evidence="2" id="KW-0805">Transcription regulation</keyword>